<dbReference type="InterPro" id="IPR004465">
    <property type="entry name" value="RNR_NrdI"/>
</dbReference>
<dbReference type="Gene3D" id="3.40.50.360">
    <property type="match status" value="1"/>
</dbReference>
<dbReference type="EMBL" id="LT906454">
    <property type="protein sequence ID" value="SNV32177.1"/>
    <property type="molecule type" value="Genomic_DNA"/>
</dbReference>
<gene>
    <name evidence="2" type="primary">nrdI_1</name>
    <name evidence="2" type="ORF">SAMEA4504048_00121</name>
</gene>
<dbReference type="PANTHER" id="PTHR37297">
    <property type="entry name" value="PROTEIN NRDI"/>
    <property type="match status" value="1"/>
</dbReference>
<dbReference type="AlphaFoldDB" id="A0A239WCD4"/>
<dbReference type="GO" id="GO:0010181">
    <property type="term" value="F:FMN binding"/>
    <property type="evidence" value="ECO:0007669"/>
    <property type="project" value="InterPro"/>
</dbReference>
<evidence type="ECO:0000313" key="2">
    <source>
        <dbReference type="EMBL" id="SNV32177.1"/>
    </source>
</evidence>
<dbReference type="PANTHER" id="PTHR37297:SF1">
    <property type="entry name" value="PROTEIN NRDI"/>
    <property type="match status" value="1"/>
</dbReference>
<dbReference type="RefSeq" id="WP_095121351.1">
    <property type="nucleotide sequence ID" value="NZ_LT906454.1"/>
</dbReference>
<name>A0A239WCD4_STRAI</name>
<dbReference type="KEGG" id="saco:SAME_00121"/>
<proteinExistence type="predicted"/>
<accession>A0A239WCD4</accession>
<dbReference type="SUPFAM" id="SSF52218">
    <property type="entry name" value="Flavoproteins"/>
    <property type="match status" value="1"/>
</dbReference>
<dbReference type="Proteomes" id="UP000215144">
    <property type="component" value="Chromosome 1"/>
</dbReference>
<sequence>MTSLTLVYVSLSGNTHSFVTRFAAYLKETHDIDSRLINIKDLKHDTFPVEEDFLALLPTYLEGGNGLDNGDTEILTTPLRQFIAAYDNYKNCFGIIGSGNRNFNNQYCLSAKQYAEQFGFPILADFELRGTSTDIERIAPIVLNAWEAFKASKHDTKKEI</sequence>
<dbReference type="PIRSF" id="PIRSF005087">
    <property type="entry name" value="NrdI"/>
    <property type="match status" value="1"/>
</dbReference>
<dbReference type="OrthoDB" id="350535at2"/>
<protein>
    <recommendedName>
        <fullName evidence="1">Putative NrdI-like protein</fullName>
    </recommendedName>
</protein>
<evidence type="ECO:0000313" key="3">
    <source>
        <dbReference type="Proteomes" id="UP000215144"/>
    </source>
</evidence>
<evidence type="ECO:0000256" key="1">
    <source>
        <dbReference type="ARBA" id="ARBA00017129"/>
    </source>
</evidence>
<organism evidence="2 3">
    <name type="scientific">Streptococcus acidominimus</name>
    <dbReference type="NCBI Taxonomy" id="1326"/>
    <lineage>
        <taxon>Bacteria</taxon>
        <taxon>Bacillati</taxon>
        <taxon>Bacillota</taxon>
        <taxon>Bacilli</taxon>
        <taxon>Lactobacillales</taxon>
        <taxon>Streptococcaceae</taxon>
        <taxon>Streptococcus</taxon>
    </lineage>
</organism>
<dbReference type="NCBIfam" id="NF002714">
    <property type="entry name" value="PRK02551.1"/>
    <property type="match status" value="1"/>
</dbReference>
<dbReference type="Pfam" id="PF07972">
    <property type="entry name" value="Flavodoxin_NdrI"/>
    <property type="match status" value="1"/>
</dbReference>
<dbReference type="InterPro" id="IPR029039">
    <property type="entry name" value="Flavoprotein-like_sf"/>
</dbReference>
<reference evidence="2 3" key="1">
    <citation type="submission" date="2017-06" db="EMBL/GenBank/DDBJ databases">
        <authorList>
            <consortium name="Pathogen Informatics"/>
        </authorList>
    </citation>
    <scope>NUCLEOTIDE SEQUENCE [LARGE SCALE GENOMIC DNA]</scope>
    <source>
        <strain evidence="2 3">NCTC11291</strain>
    </source>
</reference>